<accession>A0A0D2Q7Z2</accession>
<sequence>MLRTLSIDIRFWSVQYQCNRGKLSRALQTSASQASTAAETQTPNSFPYPSHRNPTPHQLFHLPHNATESDIKARYFDLVRLYHPDKIGVSTSSDLAHARFQEITAAYEILRRKSSAPDDPLSSTSPASPRYRTTAAYRAMRKKRQELYNSGPVDDSRKDKFIIFGVIMTIVIVLAQTASVRREVLSESLSRHRQAVQNIHSTRREEDRLSQDHPQKSDTS</sequence>
<reference evidence="5" key="1">
    <citation type="submission" date="2014-04" db="EMBL/GenBank/DDBJ databases">
        <title>Evolutionary Origins and Diversification of the Mycorrhizal Mutualists.</title>
        <authorList>
            <consortium name="DOE Joint Genome Institute"/>
            <consortium name="Mycorrhizal Genomics Consortium"/>
            <person name="Kohler A."/>
            <person name="Kuo A."/>
            <person name="Nagy L.G."/>
            <person name="Floudas D."/>
            <person name="Copeland A."/>
            <person name="Barry K.W."/>
            <person name="Cichocki N."/>
            <person name="Veneault-Fourrey C."/>
            <person name="LaButti K."/>
            <person name="Lindquist E.A."/>
            <person name="Lipzen A."/>
            <person name="Lundell T."/>
            <person name="Morin E."/>
            <person name="Murat C."/>
            <person name="Riley R."/>
            <person name="Ohm R."/>
            <person name="Sun H."/>
            <person name="Tunlid A."/>
            <person name="Henrissat B."/>
            <person name="Grigoriev I.V."/>
            <person name="Hibbett D.S."/>
            <person name="Martin F."/>
        </authorList>
    </citation>
    <scope>NUCLEOTIDE SEQUENCE [LARGE SCALE GENOMIC DNA]</scope>
    <source>
        <strain evidence="5">FD-334 SS-4</strain>
    </source>
</reference>
<dbReference type="PANTHER" id="PTHR24074">
    <property type="entry name" value="CO-CHAPERONE PROTEIN DJLA"/>
    <property type="match status" value="1"/>
</dbReference>
<dbReference type="PRINTS" id="PR00625">
    <property type="entry name" value="JDOMAIN"/>
</dbReference>
<feature type="transmembrane region" description="Helical" evidence="2">
    <location>
        <begin position="161"/>
        <end position="180"/>
    </location>
</feature>
<keyword evidence="2" id="KW-0812">Transmembrane</keyword>
<dbReference type="Pfam" id="PF00226">
    <property type="entry name" value="DnaJ"/>
    <property type="match status" value="1"/>
</dbReference>
<dbReference type="AlphaFoldDB" id="A0A0D2Q7Z2"/>
<protein>
    <recommendedName>
        <fullName evidence="3">J domain-containing protein</fullName>
    </recommendedName>
</protein>
<organism evidence="4 5">
    <name type="scientific">Hypholoma sublateritium (strain FD-334 SS-4)</name>
    <dbReference type="NCBI Taxonomy" id="945553"/>
    <lineage>
        <taxon>Eukaryota</taxon>
        <taxon>Fungi</taxon>
        <taxon>Dikarya</taxon>
        <taxon>Basidiomycota</taxon>
        <taxon>Agaricomycotina</taxon>
        <taxon>Agaricomycetes</taxon>
        <taxon>Agaricomycetidae</taxon>
        <taxon>Agaricales</taxon>
        <taxon>Agaricineae</taxon>
        <taxon>Strophariaceae</taxon>
        <taxon>Hypholoma</taxon>
    </lineage>
</organism>
<dbReference type="OMA" id="MHVRRHR"/>
<feature type="compositionally biased region" description="Basic and acidic residues" evidence="1">
    <location>
        <begin position="202"/>
        <end position="220"/>
    </location>
</feature>
<dbReference type="PROSITE" id="PS50076">
    <property type="entry name" value="DNAJ_2"/>
    <property type="match status" value="1"/>
</dbReference>
<dbReference type="CDD" id="cd06257">
    <property type="entry name" value="DnaJ"/>
    <property type="match status" value="1"/>
</dbReference>
<dbReference type="Proteomes" id="UP000054270">
    <property type="component" value="Unassembled WGS sequence"/>
</dbReference>
<dbReference type="Gene3D" id="1.10.287.110">
    <property type="entry name" value="DnaJ domain"/>
    <property type="match status" value="1"/>
</dbReference>
<keyword evidence="2" id="KW-1133">Transmembrane helix</keyword>
<gene>
    <name evidence="4" type="ORF">HYPSUDRAFT_35019</name>
</gene>
<dbReference type="OrthoDB" id="445556at2759"/>
<feature type="region of interest" description="Disordered" evidence="1">
    <location>
        <begin position="32"/>
        <end position="55"/>
    </location>
</feature>
<feature type="domain" description="J" evidence="3">
    <location>
        <begin position="55"/>
        <end position="115"/>
    </location>
</feature>
<feature type="compositionally biased region" description="Low complexity" evidence="1">
    <location>
        <begin position="32"/>
        <end position="42"/>
    </location>
</feature>
<feature type="compositionally biased region" description="Polar residues" evidence="1">
    <location>
        <begin position="43"/>
        <end position="55"/>
    </location>
</feature>
<evidence type="ECO:0000256" key="1">
    <source>
        <dbReference type="SAM" id="MobiDB-lite"/>
    </source>
</evidence>
<evidence type="ECO:0000313" key="5">
    <source>
        <dbReference type="Proteomes" id="UP000054270"/>
    </source>
</evidence>
<proteinExistence type="predicted"/>
<evidence type="ECO:0000256" key="2">
    <source>
        <dbReference type="SAM" id="Phobius"/>
    </source>
</evidence>
<feature type="region of interest" description="Disordered" evidence="1">
    <location>
        <begin position="187"/>
        <end position="220"/>
    </location>
</feature>
<keyword evidence="5" id="KW-1185">Reference proteome</keyword>
<keyword evidence="2" id="KW-0472">Membrane</keyword>
<dbReference type="STRING" id="945553.A0A0D2Q7Z2"/>
<dbReference type="EMBL" id="KN817523">
    <property type="protein sequence ID" value="KJA27850.1"/>
    <property type="molecule type" value="Genomic_DNA"/>
</dbReference>
<dbReference type="SMART" id="SM00271">
    <property type="entry name" value="DnaJ"/>
    <property type="match status" value="1"/>
</dbReference>
<dbReference type="InterPro" id="IPR036869">
    <property type="entry name" value="J_dom_sf"/>
</dbReference>
<evidence type="ECO:0000313" key="4">
    <source>
        <dbReference type="EMBL" id="KJA27850.1"/>
    </source>
</evidence>
<dbReference type="InterPro" id="IPR001623">
    <property type="entry name" value="DnaJ_domain"/>
</dbReference>
<evidence type="ECO:0000259" key="3">
    <source>
        <dbReference type="PROSITE" id="PS50076"/>
    </source>
</evidence>
<name>A0A0D2Q7Z2_HYPSF</name>
<dbReference type="InterPro" id="IPR050817">
    <property type="entry name" value="DjlA_DnaK_co-chaperone"/>
</dbReference>
<dbReference type="SUPFAM" id="SSF46565">
    <property type="entry name" value="Chaperone J-domain"/>
    <property type="match status" value="1"/>
</dbReference>